<organism evidence="2 3">
    <name type="scientific">Paenibacillus rhizolycopersici</name>
    <dbReference type="NCBI Taxonomy" id="2780073"/>
    <lineage>
        <taxon>Bacteria</taxon>
        <taxon>Bacillati</taxon>
        <taxon>Bacillota</taxon>
        <taxon>Bacilli</taxon>
        <taxon>Bacillales</taxon>
        <taxon>Paenibacillaceae</taxon>
        <taxon>Paenibacillus</taxon>
    </lineage>
</organism>
<comment type="caution">
    <text evidence="2">The sequence shown here is derived from an EMBL/GenBank/DDBJ whole genome shotgun (WGS) entry which is preliminary data.</text>
</comment>
<dbReference type="Proteomes" id="UP001516620">
    <property type="component" value="Unassembled WGS sequence"/>
</dbReference>
<feature type="domain" description="DinB-like" evidence="1">
    <location>
        <begin position="12"/>
        <end position="159"/>
    </location>
</feature>
<dbReference type="Pfam" id="PF12867">
    <property type="entry name" value="DinB_2"/>
    <property type="match status" value="1"/>
</dbReference>
<name>A0ABS2H9X1_9BACL</name>
<accession>A0ABS2H9X1</accession>
<dbReference type="InterPro" id="IPR034660">
    <property type="entry name" value="DinB/YfiT-like"/>
</dbReference>
<evidence type="ECO:0000313" key="2">
    <source>
        <dbReference type="EMBL" id="MBM6996594.1"/>
    </source>
</evidence>
<dbReference type="Gene3D" id="1.20.120.450">
    <property type="entry name" value="dinb family like domain"/>
    <property type="match status" value="1"/>
</dbReference>
<dbReference type="InterPro" id="IPR024775">
    <property type="entry name" value="DinB-like"/>
</dbReference>
<proteinExistence type="predicted"/>
<dbReference type="EMBL" id="JADCNN020000010">
    <property type="protein sequence ID" value="MBM6996594.1"/>
    <property type="molecule type" value="Genomic_DNA"/>
</dbReference>
<gene>
    <name evidence="2" type="ORF">IM700_013145</name>
</gene>
<sequence length="173" mass="19975">MPKPDTLTVIEQYQSSLKEYTLEQLRYKSEENVWSVGQMFHHVIGVAEEYLGYIRACASTTGGEQPGSKSADGTRVFEEKMWPNVRVKLEEPVNATRNPESKDELAAGFEHILKDLKDWAARVQEVHPAYKVQHGWFGWLNALEWFELVGMHSRHHLRQKAELDQRLVEAGLR</sequence>
<dbReference type="SUPFAM" id="SSF109854">
    <property type="entry name" value="DinB/YfiT-like putative metalloenzymes"/>
    <property type="match status" value="1"/>
</dbReference>
<keyword evidence="3" id="KW-1185">Reference proteome</keyword>
<dbReference type="RefSeq" id="WP_193417503.1">
    <property type="nucleotide sequence ID" value="NZ_JADCNN020000010.1"/>
</dbReference>
<evidence type="ECO:0000313" key="3">
    <source>
        <dbReference type="Proteomes" id="UP001516620"/>
    </source>
</evidence>
<evidence type="ECO:0000259" key="1">
    <source>
        <dbReference type="Pfam" id="PF12867"/>
    </source>
</evidence>
<protein>
    <submittedName>
        <fullName evidence="2">DinB family protein</fullName>
    </submittedName>
</protein>
<reference evidence="2 3" key="1">
    <citation type="submission" date="2021-01" db="EMBL/GenBank/DDBJ databases">
        <title>Paenibacillus sp.nov. isolated from the rhizosphere soil of tomato plant.</title>
        <authorList>
            <person name="Thin K.K."/>
            <person name="Zhang X."/>
            <person name="He S."/>
        </authorList>
    </citation>
    <scope>NUCLEOTIDE SEQUENCE [LARGE SCALE GENOMIC DNA]</scope>
    <source>
        <strain evidence="2 3">DXFW5</strain>
    </source>
</reference>